<evidence type="ECO:0000313" key="12">
    <source>
        <dbReference type="EMBL" id="CAK0887505.1"/>
    </source>
</evidence>
<comment type="similarity">
    <text evidence="4">Belongs to the TMEM43 family.</text>
</comment>
<evidence type="ECO:0000256" key="11">
    <source>
        <dbReference type="SAM" id="Phobius"/>
    </source>
</evidence>
<evidence type="ECO:0000256" key="1">
    <source>
        <dbReference type="ARBA" id="ARBA00004127"/>
    </source>
</evidence>
<evidence type="ECO:0000256" key="6">
    <source>
        <dbReference type="ARBA" id="ARBA00022824"/>
    </source>
</evidence>
<evidence type="ECO:0000256" key="3">
    <source>
        <dbReference type="ARBA" id="ARBA00004586"/>
    </source>
</evidence>
<feature type="transmembrane region" description="Helical" evidence="11">
    <location>
        <begin position="18"/>
        <end position="41"/>
    </location>
</feature>
<dbReference type="InterPro" id="IPR012430">
    <property type="entry name" value="TMEM43_fam"/>
</dbReference>
<keyword evidence="7 11" id="KW-1133">Transmembrane helix</keyword>
<keyword evidence="13" id="KW-1185">Reference proteome</keyword>
<organism evidence="12 13">
    <name type="scientific">Prorocentrum cordatum</name>
    <dbReference type="NCBI Taxonomy" id="2364126"/>
    <lineage>
        <taxon>Eukaryota</taxon>
        <taxon>Sar</taxon>
        <taxon>Alveolata</taxon>
        <taxon>Dinophyceae</taxon>
        <taxon>Prorocentrales</taxon>
        <taxon>Prorocentraceae</taxon>
        <taxon>Prorocentrum</taxon>
    </lineage>
</organism>
<dbReference type="EMBL" id="CAUYUJ010018948">
    <property type="protein sequence ID" value="CAK0887505.1"/>
    <property type="molecule type" value="Genomic_DNA"/>
</dbReference>
<name>A0ABN9WLN6_9DINO</name>
<gene>
    <name evidence="12" type="ORF">PCOR1329_LOCUS68540</name>
</gene>
<protein>
    <submittedName>
        <fullName evidence="12">Uncharacterized protein</fullName>
    </submittedName>
</protein>
<feature type="compositionally biased region" description="Basic and acidic residues" evidence="10">
    <location>
        <begin position="246"/>
        <end position="259"/>
    </location>
</feature>
<evidence type="ECO:0000256" key="2">
    <source>
        <dbReference type="ARBA" id="ARBA00004259"/>
    </source>
</evidence>
<evidence type="ECO:0000256" key="10">
    <source>
        <dbReference type="SAM" id="MobiDB-lite"/>
    </source>
</evidence>
<evidence type="ECO:0000256" key="9">
    <source>
        <dbReference type="ARBA" id="ARBA00023242"/>
    </source>
</evidence>
<keyword evidence="6" id="KW-0256">Endoplasmic reticulum</keyword>
<evidence type="ECO:0000256" key="7">
    <source>
        <dbReference type="ARBA" id="ARBA00022989"/>
    </source>
</evidence>
<keyword evidence="9" id="KW-0539">Nucleus</keyword>
<evidence type="ECO:0000313" key="13">
    <source>
        <dbReference type="Proteomes" id="UP001189429"/>
    </source>
</evidence>
<keyword evidence="5 11" id="KW-0812">Transmembrane</keyword>
<reference evidence="12" key="1">
    <citation type="submission" date="2023-10" db="EMBL/GenBank/DDBJ databases">
        <authorList>
            <person name="Chen Y."/>
            <person name="Shah S."/>
            <person name="Dougan E. K."/>
            <person name="Thang M."/>
            <person name="Chan C."/>
        </authorList>
    </citation>
    <scope>NUCLEOTIDE SEQUENCE [LARGE SCALE GENOMIC DNA]</scope>
</reference>
<comment type="subcellular location">
    <subcellularLocation>
        <location evidence="1">Endomembrane system</location>
        <topology evidence="1">Multi-pass membrane protein</topology>
    </subcellularLocation>
    <subcellularLocation>
        <location evidence="3">Endoplasmic reticulum membrane</location>
    </subcellularLocation>
    <subcellularLocation>
        <location evidence="2">Nucleus envelope</location>
    </subcellularLocation>
</comment>
<proteinExistence type="inferred from homology"/>
<evidence type="ECO:0000256" key="8">
    <source>
        <dbReference type="ARBA" id="ARBA00023136"/>
    </source>
</evidence>
<dbReference type="PANTHER" id="PTHR13416:SF2">
    <property type="entry name" value="TRANSMEMBRANE PROTEIN 43"/>
    <property type="match status" value="1"/>
</dbReference>
<dbReference type="PANTHER" id="PTHR13416">
    <property type="match status" value="1"/>
</dbReference>
<evidence type="ECO:0000256" key="5">
    <source>
        <dbReference type="ARBA" id="ARBA00022692"/>
    </source>
</evidence>
<feature type="region of interest" description="Disordered" evidence="10">
    <location>
        <begin position="246"/>
        <end position="298"/>
    </location>
</feature>
<sequence length="298" mass="32634">MTTYSEVHVRQADSGSGICGACCTSLFGMGIFVSMLGVLGWNEQSSVCSSRALAAAEEAVEAVDCDARPEMNKGSLVHFDCPLARESLPEWTPGSFGIDGAAEAFRVSAVRVTQTVEMLQCKEEVETHKRKQGDKVIETKTYTYTKEWSDREVESNGFKAWSVDDAWQALSRGCGGDFKGNRPFPVRSAQRHAQRLVAGNFDVTRHVGRVAADTPIDFLSSWHGWRFQLGGETATVARSAIYCGCRPEEPDRNQRDRVPQARPGGTEDGLGETPSSPQTPDVMIFSLRRPPEVPTLSP</sequence>
<dbReference type="Proteomes" id="UP001189429">
    <property type="component" value="Unassembled WGS sequence"/>
</dbReference>
<keyword evidence="8 11" id="KW-0472">Membrane</keyword>
<accession>A0ABN9WLN6</accession>
<evidence type="ECO:0000256" key="4">
    <source>
        <dbReference type="ARBA" id="ARBA00006627"/>
    </source>
</evidence>
<comment type="caution">
    <text evidence="12">The sequence shown here is derived from an EMBL/GenBank/DDBJ whole genome shotgun (WGS) entry which is preliminary data.</text>
</comment>